<dbReference type="SUPFAM" id="SSF110849">
    <property type="entry name" value="ParB/Sulfiredoxin"/>
    <property type="match status" value="1"/>
</dbReference>
<dbReference type="InterPro" id="IPR036086">
    <property type="entry name" value="ParB/Sulfiredoxin_sf"/>
</dbReference>
<organism evidence="1 2">
    <name type="scientific">Enterococcus silesiacus</name>
    <dbReference type="NCBI Taxonomy" id="332949"/>
    <lineage>
        <taxon>Bacteria</taxon>
        <taxon>Bacillati</taxon>
        <taxon>Bacillota</taxon>
        <taxon>Bacilli</taxon>
        <taxon>Lactobacillales</taxon>
        <taxon>Enterococcaceae</taxon>
        <taxon>Enterococcus</taxon>
    </lineage>
</organism>
<name>A0AA91GEF5_9ENTE</name>
<gene>
    <name evidence="1" type="ORF">RV15_GL001691</name>
</gene>
<dbReference type="AlphaFoldDB" id="A0AA91GEF5"/>
<evidence type="ECO:0000313" key="2">
    <source>
        <dbReference type="Proteomes" id="UP000183039"/>
    </source>
</evidence>
<proteinExistence type="predicted"/>
<comment type="caution">
    <text evidence="1">The sequence shown here is derived from an EMBL/GenBank/DDBJ whole genome shotgun (WGS) entry which is preliminary data.</text>
</comment>
<dbReference type="Proteomes" id="UP000183039">
    <property type="component" value="Unassembled WGS sequence"/>
</dbReference>
<sequence>MEDRDMAYAFTEGKEYKIDYSKIKKTLIDQAKENIFHFDHNLETYLDSWIKLLQECESLSIEQILTNTQHYQIVETFRIFHQDINYDGQKIKIHFNAELIANEINYSQATVHSYEVSDFSDDNAQFLWTKTEDSIFPLSESPILAVPFKSGFHTYLVIDGNHRVTEWVKTHEKIPVILLRTNDPMLNQAIFSSIFDEMFYTFIFDCHIMSIYRNLEPNLPDGNLFSKSYLNTGVLDDTL</sequence>
<dbReference type="EMBL" id="JXLC01000024">
    <property type="protein sequence ID" value="OJG88955.1"/>
    <property type="molecule type" value="Genomic_DNA"/>
</dbReference>
<evidence type="ECO:0008006" key="3">
    <source>
        <dbReference type="Google" id="ProtNLM"/>
    </source>
</evidence>
<protein>
    <recommendedName>
        <fullName evidence="3">ParB/Sulfiredoxin domain-containing protein</fullName>
    </recommendedName>
</protein>
<accession>A0AA91GEF5</accession>
<reference evidence="1 2" key="1">
    <citation type="submission" date="2014-12" db="EMBL/GenBank/DDBJ databases">
        <title>Draft genome sequences of 29 type strains of Enterococci.</title>
        <authorList>
            <person name="Zhong Z."/>
            <person name="Sun Z."/>
            <person name="Liu W."/>
            <person name="Zhang W."/>
            <person name="Zhang H."/>
        </authorList>
    </citation>
    <scope>NUCLEOTIDE SEQUENCE [LARGE SCALE GENOMIC DNA]</scope>
    <source>
        <strain evidence="1 2">DSM 22801</strain>
    </source>
</reference>
<evidence type="ECO:0000313" key="1">
    <source>
        <dbReference type="EMBL" id="OJG88955.1"/>
    </source>
</evidence>